<dbReference type="InterPro" id="IPR036770">
    <property type="entry name" value="Ankyrin_rpt-contain_sf"/>
</dbReference>
<dbReference type="PANTHER" id="PTHR24186">
    <property type="entry name" value="PROTEIN PHOSPHATASE 1 REGULATORY SUBUNIT"/>
    <property type="match status" value="1"/>
</dbReference>
<dbReference type="Pfam" id="PF00023">
    <property type="entry name" value="Ank"/>
    <property type="match status" value="2"/>
</dbReference>
<reference evidence="10" key="1">
    <citation type="journal article" date="2017" name="Nature">
        <title>The genome of Chenopodium quinoa.</title>
        <authorList>
            <person name="Jarvis D.E."/>
            <person name="Ho Y.S."/>
            <person name="Lightfoot D.J."/>
            <person name="Schmoeckel S.M."/>
            <person name="Li B."/>
            <person name="Borm T.J.A."/>
            <person name="Ohyanagi H."/>
            <person name="Mineta K."/>
            <person name="Michell C.T."/>
            <person name="Saber N."/>
            <person name="Kharbatia N.M."/>
            <person name="Rupper R.R."/>
            <person name="Sharp A.R."/>
            <person name="Dally N."/>
            <person name="Boughton B.A."/>
            <person name="Woo Y.H."/>
            <person name="Gao G."/>
            <person name="Schijlen E.G.W.M."/>
            <person name="Guo X."/>
            <person name="Momin A.A."/>
            <person name="Negrao S."/>
            <person name="Al-Babili S."/>
            <person name="Gehring C."/>
            <person name="Roessner U."/>
            <person name="Jung C."/>
            <person name="Murphy K."/>
            <person name="Arold S.T."/>
            <person name="Gojobori T."/>
            <person name="van der Linden C.G."/>
            <person name="van Loo E.N."/>
            <person name="Jellen E.N."/>
            <person name="Maughan P.J."/>
            <person name="Tester M."/>
        </authorList>
    </citation>
    <scope>NUCLEOTIDE SEQUENCE [LARGE SCALE GENOMIC DNA]</scope>
    <source>
        <strain evidence="10">cv. PI 614886</strain>
    </source>
</reference>
<dbReference type="Gene3D" id="1.25.40.20">
    <property type="entry name" value="Ankyrin repeat-containing domain"/>
    <property type="match status" value="3"/>
</dbReference>
<evidence type="ECO:0000313" key="11">
    <source>
        <dbReference type="Proteomes" id="UP000596660"/>
    </source>
</evidence>
<dbReference type="GO" id="GO:0005886">
    <property type="term" value="C:plasma membrane"/>
    <property type="evidence" value="ECO:0007669"/>
    <property type="project" value="TreeGrafter"/>
</dbReference>
<feature type="transmembrane region" description="Helical" evidence="8">
    <location>
        <begin position="484"/>
        <end position="506"/>
    </location>
</feature>
<dbReference type="PROSITE" id="PS50297">
    <property type="entry name" value="ANK_REP_REGION"/>
    <property type="match status" value="3"/>
</dbReference>
<feature type="transmembrane region" description="Helical" evidence="8">
    <location>
        <begin position="551"/>
        <end position="578"/>
    </location>
</feature>
<feature type="repeat" description="ANK" evidence="7">
    <location>
        <begin position="86"/>
        <end position="108"/>
    </location>
</feature>
<organism evidence="10 11">
    <name type="scientific">Chenopodium quinoa</name>
    <name type="common">Quinoa</name>
    <dbReference type="NCBI Taxonomy" id="63459"/>
    <lineage>
        <taxon>Eukaryota</taxon>
        <taxon>Viridiplantae</taxon>
        <taxon>Streptophyta</taxon>
        <taxon>Embryophyta</taxon>
        <taxon>Tracheophyta</taxon>
        <taxon>Spermatophyta</taxon>
        <taxon>Magnoliopsida</taxon>
        <taxon>eudicotyledons</taxon>
        <taxon>Gunneridae</taxon>
        <taxon>Pentapetalae</taxon>
        <taxon>Caryophyllales</taxon>
        <taxon>Chenopodiaceae</taxon>
        <taxon>Chenopodioideae</taxon>
        <taxon>Atripliceae</taxon>
        <taxon>Chenopodium</taxon>
    </lineage>
</organism>
<dbReference type="InterPro" id="IPR002110">
    <property type="entry name" value="Ankyrin_rpt"/>
</dbReference>
<protein>
    <recommendedName>
        <fullName evidence="9">PGG domain-containing protein</fullName>
    </recommendedName>
</protein>
<dbReference type="PROSITE" id="PS50088">
    <property type="entry name" value="ANK_REPEAT"/>
    <property type="match status" value="3"/>
</dbReference>
<evidence type="ECO:0000259" key="9">
    <source>
        <dbReference type="Pfam" id="PF13962"/>
    </source>
</evidence>
<dbReference type="Pfam" id="PF12796">
    <property type="entry name" value="Ank_2"/>
    <property type="match status" value="2"/>
</dbReference>
<evidence type="ECO:0000256" key="3">
    <source>
        <dbReference type="ARBA" id="ARBA00022737"/>
    </source>
</evidence>
<keyword evidence="11" id="KW-1185">Reference proteome</keyword>
<dbReference type="Proteomes" id="UP000596660">
    <property type="component" value="Unplaced"/>
</dbReference>
<evidence type="ECO:0000256" key="7">
    <source>
        <dbReference type="PROSITE-ProRule" id="PRU00023"/>
    </source>
</evidence>
<reference evidence="10" key="2">
    <citation type="submission" date="2021-03" db="UniProtKB">
        <authorList>
            <consortium name="EnsemblPlants"/>
        </authorList>
    </citation>
    <scope>IDENTIFICATION</scope>
</reference>
<feature type="transmembrane region" description="Helical" evidence="8">
    <location>
        <begin position="443"/>
        <end position="464"/>
    </location>
</feature>
<feature type="transmembrane region" description="Helical" evidence="8">
    <location>
        <begin position="518"/>
        <end position="545"/>
    </location>
</feature>
<feature type="repeat" description="ANK" evidence="7">
    <location>
        <begin position="147"/>
        <end position="169"/>
    </location>
</feature>
<dbReference type="InterPro" id="IPR026961">
    <property type="entry name" value="PGG_dom"/>
</dbReference>
<evidence type="ECO:0000256" key="4">
    <source>
        <dbReference type="ARBA" id="ARBA00022989"/>
    </source>
</evidence>
<keyword evidence="3" id="KW-0677">Repeat</keyword>
<accession>A0A803MUD2</accession>
<feature type="domain" description="PGG" evidence="9">
    <location>
        <begin position="437"/>
        <end position="544"/>
    </location>
</feature>
<keyword evidence="4 8" id="KW-1133">Transmembrane helix</keyword>
<evidence type="ECO:0000256" key="1">
    <source>
        <dbReference type="ARBA" id="ARBA00004141"/>
    </source>
</evidence>
<dbReference type="EnsemblPlants" id="AUR62035354-RA">
    <property type="protein sequence ID" value="AUR62035354-RA:cds"/>
    <property type="gene ID" value="AUR62035354"/>
</dbReference>
<dbReference type="AlphaFoldDB" id="A0A803MUD2"/>
<evidence type="ECO:0000256" key="8">
    <source>
        <dbReference type="SAM" id="Phobius"/>
    </source>
</evidence>
<evidence type="ECO:0000313" key="10">
    <source>
        <dbReference type="EnsemblPlants" id="AUR62035354-RA:cds"/>
    </source>
</evidence>
<sequence length="602" mass="66687">MTTPMDVYLETAAREGNEGYLNDFHLQSNGVENGEAAPDESYFLGQTSDGENIFHLAASRGYYGFIVKALLKIPAAVLLICRGNSYGENPLHIAARLGHLEVVQALVNSYKSHLQNVKDKKVRSTLLSHMVVEEGTSPNPWVAQDSSGNTPLHEALRTGYEEVAMYLLDVEPRLANYVNNAAEGTPYLSAAYGHEQVLEKILTSDVSYSLSAPAGLTPLHAAIHNCTEDVVRLFLDKHPELARKADRRRQNALYYAAVADKEGHVEVILKTEKSCAYLRDEKGLSPLLIAASLGQLKAVRAILLHCPQSITICDPNGKTVLHLMKLGSYQEGTEMLSIPALKRLINIPDIEGNTPLHLAARNSDHIMAKVILDTDKTGINLRNKEGYTPWDLIKLQELSENMAEIGYQLVMHLDDKQTPSQPQVINQTTLCPENANERMQKKFSTLGIIAVILAAITFAAGFSIPGGFDQRGYAVLTLDTVFKVFMLSNTTAMCGYTFVLFSTLWAMMLAQRDDQPRFLLPFSIHILQLSFYATLIAFVSSAYALTSARSLWLAIVLVCLPPCAVLLTISKSVVFRLARFFSRLRIYKNRICSICSRTLHLI</sequence>
<keyword evidence="5 7" id="KW-0040">ANK repeat</keyword>
<dbReference type="SMR" id="A0A803MUD2"/>
<comment type="subcellular location">
    <subcellularLocation>
        <location evidence="1">Membrane</location>
        <topology evidence="1">Multi-pass membrane protein</topology>
    </subcellularLocation>
</comment>
<proteinExistence type="predicted"/>
<keyword evidence="2 8" id="KW-0812">Transmembrane</keyword>
<keyword evidence="6 8" id="KW-0472">Membrane</keyword>
<evidence type="ECO:0000256" key="5">
    <source>
        <dbReference type="ARBA" id="ARBA00023043"/>
    </source>
</evidence>
<dbReference type="OMA" id="ICHRWIL"/>
<dbReference type="Pfam" id="PF13962">
    <property type="entry name" value="PGG"/>
    <property type="match status" value="1"/>
</dbReference>
<evidence type="ECO:0000256" key="6">
    <source>
        <dbReference type="ARBA" id="ARBA00023136"/>
    </source>
</evidence>
<dbReference type="Gramene" id="AUR62035354-RA">
    <property type="protein sequence ID" value="AUR62035354-RA:cds"/>
    <property type="gene ID" value="AUR62035354"/>
</dbReference>
<dbReference type="PANTHER" id="PTHR24186:SF46">
    <property type="entry name" value="PROTEIN ACCELERATED CELL DEATH 6-LIKE"/>
    <property type="match status" value="1"/>
</dbReference>
<dbReference type="SMART" id="SM00248">
    <property type="entry name" value="ANK"/>
    <property type="match status" value="7"/>
</dbReference>
<dbReference type="SUPFAM" id="SSF48403">
    <property type="entry name" value="Ankyrin repeat"/>
    <property type="match status" value="2"/>
</dbReference>
<feature type="repeat" description="ANK" evidence="7">
    <location>
        <begin position="351"/>
        <end position="373"/>
    </location>
</feature>
<name>A0A803MUD2_CHEQI</name>
<evidence type="ECO:0000256" key="2">
    <source>
        <dbReference type="ARBA" id="ARBA00022692"/>
    </source>
</evidence>